<keyword evidence="2" id="KW-0812">Transmembrane</keyword>
<protein>
    <submittedName>
        <fullName evidence="3">Uncharacterized protein</fullName>
    </submittedName>
</protein>
<dbReference type="AlphaFoldDB" id="A0A1F6GF22"/>
<gene>
    <name evidence="3" type="ORF">A2527_03895</name>
</gene>
<evidence type="ECO:0000256" key="1">
    <source>
        <dbReference type="SAM" id="MobiDB-lite"/>
    </source>
</evidence>
<proteinExistence type="predicted"/>
<comment type="caution">
    <text evidence="3">The sequence shown here is derived from an EMBL/GenBank/DDBJ whole genome shotgun (WGS) entry which is preliminary data.</text>
</comment>
<keyword evidence="2" id="KW-1133">Transmembrane helix</keyword>
<evidence type="ECO:0000256" key="2">
    <source>
        <dbReference type="SAM" id="Phobius"/>
    </source>
</evidence>
<evidence type="ECO:0000313" key="3">
    <source>
        <dbReference type="EMBL" id="OGG96707.1"/>
    </source>
</evidence>
<keyword evidence="2" id="KW-0472">Membrane</keyword>
<feature type="region of interest" description="Disordered" evidence="1">
    <location>
        <begin position="246"/>
        <end position="276"/>
    </location>
</feature>
<evidence type="ECO:0000313" key="4">
    <source>
        <dbReference type="Proteomes" id="UP000178449"/>
    </source>
</evidence>
<organism evidence="3 4">
    <name type="scientific">Candidatus Lambdaproteobacteria bacterium RIFOXYD2_FULL_50_16</name>
    <dbReference type="NCBI Taxonomy" id="1817772"/>
    <lineage>
        <taxon>Bacteria</taxon>
        <taxon>Pseudomonadati</taxon>
        <taxon>Pseudomonadota</taxon>
        <taxon>Candidatus Lambdaproteobacteria</taxon>
    </lineage>
</organism>
<dbReference type="Proteomes" id="UP000178449">
    <property type="component" value="Unassembled WGS sequence"/>
</dbReference>
<reference evidence="3 4" key="1">
    <citation type="journal article" date="2016" name="Nat. Commun.">
        <title>Thousands of microbial genomes shed light on interconnected biogeochemical processes in an aquifer system.</title>
        <authorList>
            <person name="Anantharaman K."/>
            <person name="Brown C.T."/>
            <person name="Hug L.A."/>
            <person name="Sharon I."/>
            <person name="Castelle C.J."/>
            <person name="Probst A.J."/>
            <person name="Thomas B.C."/>
            <person name="Singh A."/>
            <person name="Wilkins M.J."/>
            <person name="Karaoz U."/>
            <person name="Brodie E.L."/>
            <person name="Williams K.H."/>
            <person name="Hubbard S.S."/>
            <person name="Banfield J.F."/>
        </authorList>
    </citation>
    <scope>NUCLEOTIDE SEQUENCE [LARGE SCALE GENOMIC DNA]</scope>
</reference>
<accession>A0A1F6GF22</accession>
<dbReference type="EMBL" id="MFNE01000010">
    <property type="protein sequence ID" value="OGG96707.1"/>
    <property type="molecule type" value="Genomic_DNA"/>
</dbReference>
<name>A0A1F6GF22_9PROT</name>
<sequence length="276" mass="31560">MENLPRAIVGQQTWKIEIRVSAQEGTDKDDFYDLQHRLVRYWSRPEFRFYDQHPFGDESGLAIEYLLIHKVNRLFQFDEAKVVVSKFSVHPGSVNILLTLEAILYSAKAVSQVREAVEFFTKELSVSNGKNDSLEIRANYRLQNEYSLANPTTQNPEANPSQPITGVALPLWLKAIAPVIIVVGLFTWFILQLLGLEVVGMSKSETTRYQSFLEKSAKYADWMSYEEAREIAAKRWQPRIVEELAPATDPKYSTPSNTPSRKLRSLVEQRPVAPKP</sequence>
<feature type="transmembrane region" description="Helical" evidence="2">
    <location>
        <begin position="171"/>
        <end position="194"/>
    </location>
</feature>
<feature type="compositionally biased region" description="Polar residues" evidence="1">
    <location>
        <begin position="251"/>
        <end position="260"/>
    </location>
</feature>
<dbReference type="STRING" id="1817772.A2527_03895"/>